<evidence type="ECO:0000256" key="4">
    <source>
        <dbReference type="ARBA" id="ARBA00023136"/>
    </source>
</evidence>
<dbReference type="GO" id="GO:0005886">
    <property type="term" value="C:plasma membrane"/>
    <property type="evidence" value="ECO:0007669"/>
    <property type="project" value="TreeGrafter"/>
</dbReference>
<feature type="transmembrane region" description="Helical" evidence="6">
    <location>
        <begin position="304"/>
        <end position="325"/>
    </location>
</feature>
<protein>
    <submittedName>
        <fullName evidence="8">Putative MFS-type transporter</fullName>
    </submittedName>
</protein>
<proteinExistence type="predicted"/>
<evidence type="ECO:0000256" key="3">
    <source>
        <dbReference type="ARBA" id="ARBA00022989"/>
    </source>
</evidence>
<evidence type="ECO:0000256" key="6">
    <source>
        <dbReference type="SAM" id="Phobius"/>
    </source>
</evidence>
<keyword evidence="4 6" id="KW-0472">Membrane</keyword>
<evidence type="ECO:0000313" key="8">
    <source>
        <dbReference type="EMBL" id="KAG7423127.1"/>
    </source>
</evidence>
<feature type="transmembrane region" description="Helical" evidence="6">
    <location>
        <begin position="52"/>
        <end position="68"/>
    </location>
</feature>
<keyword evidence="3 6" id="KW-1133">Transmembrane helix</keyword>
<accession>A0A8J5UJ00</accession>
<name>A0A8J5UJ00_FUSOX</name>
<feature type="transmembrane region" description="Helical" evidence="6">
    <location>
        <begin position="331"/>
        <end position="357"/>
    </location>
</feature>
<feature type="transmembrane region" description="Helical" evidence="6">
    <location>
        <begin position="224"/>
        <end position="249"/>
    </location>
</feature>
<feature type="transmembrane region" description="Helical" evidence="6">
    <location>
        <begin position="80"/>
        <end position="100"/>
    </location>
</feature>
<comment type="caution">
    <text evidence="8">The sequence shown here is derived from an EMBL/GenBank/DDBJ whole genome shotgun (WGS) entry which is preliminary data.</text>
</comment>
<keyword evidence="5" id="KW-0325">Glycoprotein</keyword>
<feature type="transmembrane region" description="Helical" evidence="6">
    <location>
        <begin position="14"/>
        <end position="31"/>
    </location>
</feature>
<keyword evidence="2 6" id="KW-0812">Transmembrane</keyword>
<feature type="domain" description="Major facilitator superfamily (MFS) profile" evidence="7">
    <location>
        <begin position="1"/>
        <end position="426"/>
    </location>
</feature>
<dbReference type="PANTHER" id="PTHR23502:SF34">
    <property type="entry name" value="PROTEIN HOL1"/>
    <property type="match status" value="1"/>
</dbReference>
<evidence type="ECO:0000259" key="7">
    <source>
        <dbReference type="PROSITE" id="PS50850"/>
    </source>
</evidence>
<sequence length="431" mass="45938">MQGFHCTGNEASQLGTYVLLTLGLSSLSIRANTDAAQNFMALPLTFLIGKRYTIIVSVTVFLAANIWSGEAQSYESLRSARILGGMAGGLIEALTPTILAETFPERHLAKAMVVYVGFLAVGAALGPIISGAIAKCLGEWRWFNRVMSIAVAVNLVFNILMLPETTHDGTSLNGGAVLGGQNEDEVPRKTECKTEENKIENVTSTAKTISSAEQPLKLIVLPQVLVTVIIFGLTIGWTVIASILISLIYTQPPLLWEPLSIGLLNAGSLVGIIIGLPIGGALADMLFNRATRRSNGMTSPVTRLPALLPGALLSPAGCVVMGFALRDPDNYIVVCVGWGMLCFGLTGSANVLLTYAIDCLPTRAAHIGVLANVTKNSIGFAVSYGAVNWFRKMGPVDQFSTMAGILWGSYLLVIPLWVLRRTLEGFGARIE</sequence>
<feature type="transmembrane region" description="Helical" evidence="6">
    <location>
        <begin position="399"/>
        <end position="419"/>
    </location>
</feature>
<feature type="transmembrane region" description="Helical" evidence="6">
    <location>
        <begin position="142"/>
        <end position="162"/>
    </location>
</feature>
<dbReference type="AlphaFoldDB" id="A0A8J5UJ00"/>
<dbReference type="InterPro" id="IPR011701">
    <property type="entry name" value="MFS"/>
</dbReference>
<dbReference type="GO" id="GO:0022857">
    <property type="term" value="F:transmembrane transporter activity"/>
    <property type="evidence" value="ECO:0007669"/>
    <property type="project" value="InterPro"/>
</dbReference>
<gene>
    <name evidence="8" type="ORF">Forpi1262_v015566</name>
</gene>
<dbReference type="EMBL" id="JAELUR010000016">
    <property type="protein sequence ID" value="KAG7423127.1"/>
    <property type="molecule type" value="Genomic_DNA"/>
</dbReference>
<dbReference type="Pfam" id="PF07690">
    <property type="entry name" value="MFS_1"/>
    <property type="match status" value="1"/>
</dbReference>
<dbReference type="PANTHER" id="PTHR23502">
    <property type="entry name" value="MAJOR FACILITATOR SUPERFAMILY"/>
    <property type="match status" value="1"/>
</dbReference>
<dbReference type="Proteomes" id="UP000693942">
    <property type="component" value="Unassembled WGS sequence"/>
</dbReference>
<evidence type="ECO:0000256" key="2">
    <source>
        <dbReference type="ARBA" id="ARBA00022692"/>
    </source>
</evidence>
<feature type="transmembrane region" description="Helical" evidence="6">
    <location>
        <begin position="369"/>
        <end position="387"/>
    </location>
</feature>
<reference evidence="8" key="1">
    <citation type="submission" date="2021-04" db="EMBL/GenBank/DDBJ databases">
        <title>First draft genome resource for Brassicaceae pathogens Fusarium oxysporum f. sp. raphani and Fusarium oxysporum f. sp. rapae.</title>
        <authorList>
            <person name="Asai S."/>
        </authorList>
    </citation>
    <scope>NUCLEOTIDE SEQUENCE</scope>
    <source>
        <strain evidence="8">Tf1262</strain>
    </source>
</reference>
<dbReference type="PROSITE" id="PS50850">
    <property type="entry name" value="MFS"/>
    <property type="match status" value="1"/>
</dbReference>
<evidence type="ECO:0000313" key="9">
    <source>
        <dbReference type="Proteomes" id="UP000693942"/>
    </source>
</evidence>
<dbReference type="InterPro" id="IPR020846">
    <property type="entry name" value="MFS_dom"/>
</dbReference>
<feature type="transmembrane region" description="Helical" evidence="6">
    <location>
        <begin position="112"/>
        <end position="130"/>
    </location>
</feature>
<feature type="transmembrane region" description="Helical" evidence="6">
    <location>
        <begin position="261"/>
        <end position="283"/>
    </location>
</feature>
<comment type="subcellular location">
    <subcellularLocation>
        <location evidence="1">Membrane</location>
        <topology evidence="1">Multi-pass membrane protein</topology>
    </subcellularLocation>
</comment>
<evidence type="ECO:0000256" key="1">
    <source>
        <dbReference type="ARBA" id="ARBA00004141"/>
    </source>
</evidence>
<organism evidence="8 9">
    <name type="scientific">Fusarium oxysporum f. sp. raphani</name>
    <dbReference type="NCBI Taxonomy" id="96318"/>
    <lineage>
        <taxon>Eukaryota</taxon>
        <taxon>Fungi</taxon>
        <taxon>Dikarya</taxon>
        <taxon>Ascomycota</taxon>
        <taxon>Pezizomycotina</taxon>
        <taxon>Sordariomycetes</taxon>
        <taxon>Hypocreomycetidae</taxon>
        <taxon>Hypocreales</taxon>
        <taxon>Nectriaceae</taxon>
        <taxon>Fusarium</taxon>
        <taxon>Fusarium oxysporum species complex</taxon>
    </lineage>
</organism>
<evidence type="ECO:0000256" key="5">
    <source>
        <dbReference type="ARBA" id="ARBA00023180"/>
    </source>
</evidence>